<proteinExistence type="inferred from homology"/>
<evidence type="ECO:0000256" key="2">
    <source>
        <dbReference type="SAM" id="MobiDB-lite"/>
    </source>
</evidence>
<dbReference type="GO" id="GO:0040029">
    <property type="term" value="P:epigenetic regulation of gene expression"/>
    <property type="evidence" value="ECO:0007669"/>
    <property type="project" value="TreeGrafter"/>
</dbReference>
<dbReference type="PRINTS" id="PR01270">
    <property type="entry name" value="HDASUPER"/>
</dbReference>
<feature type="region of interest" description="Disordered" evidence="2">
    <location>
        <begin position="360"/>
        <end position="385"/>
    </location>
</feature>
<evidence type="ECO:0000313" key="4">
    <source>
        <dbReference type="EMBL" id="CRY99932.1"/>
    </source>
</evidence>
<feature type="domain" description="Histone deacetylase" evidence="3">
    <location>
        <begin position="57"/>
        <end position="343"/>
    </location>
</feature>
<dbReference type="InterPro" id="IPR037138">
    <property type="entry name" value="His_deacetylse_dom_sf"/>
</dbReference>
<dbReference type="PANTHER" id="PTHR10625">
    <property type="entry name" value="HISTONE DEACETYLASE HDAC1-RELATED"/>
    <property type="match status" value="1"/>
</dbReference>
<dbReference type="Pfam" id="PF00850">
    <property type="entry name" value="Hist_deacetyl"/>
    <property type="match status" value="1"/>
</dbReference>
<dbReference type="Proteomes" id="UP000182715">
    <property type="component" value="Unassembled WGS sequence"/>
</dbReference>
<comment type="similarity">
    <text evidence="1">Belongs to the histone deacetylase family.</text>
</comment>
<accession>A0A0H5QD71</accession>
<evidence type="ECO:0000259" key="3">
    <source>
        <dbReference type="Pfam" id="PF00850"/>
    </source>
</evidence>
<name>A0A0H5QD71_NEIMI</name>
<dbReference type="EMBL" id="CVTF01000112">
    <property type="protein sequence ID" value="CRY99932.1"/>
    <property type="molecule type" value="Genomic_DNA"/>
</dbReference>
<dbReference type="CDD" id="cd11599">
    <property type="entry name" value="HDAC_classII_2"/>
    <property type="match status" value="1"/>
</dbReference>
<dbReference type="SUPFAM" id="SSF52768">
    <property type="entry name" value="Arginase/deacetylase"/>
    <property type="match status" value="1"/>
</dbReference>
<protein>
    <submittedName>
        <fullName evidence="4">Deacetylases, including yeast histone deacetylase and acetoin utilization protein</fullName>
    </submittedName>
</protein>
<evidence type="ECO:0000256" key="1">
    <source>
        <dbReference type="ARBA" id="ARBA00005947"/>
    </source>
</evidence>
<reference evidence="4 5" key="1">
    <citation type="submission" date="2014-11" db="EMBL/GenBank/DDBJ databases">
        <authorList>
            <person name="Diene M.Seydina."/>
        </authorList>
    </citation>
    <scope>NUCLEOTIDE SEQUENCE [LARGE SCALE GENOMIC DNA]</scope>
    <source>
        <strain evidence="4 5">Neisseria meningitidis CHUV</strain>
    </source>
</reference>
<dbReference type="AlphaFoldDB" id="A0A0H5QD71"/>
<dbReference type="Gene3D" id="3.40.800.20">
    <property type="entry name" value="Histone deacetylase domain"/>
    <property type="match status" value="1"/>
</dbReference>
<evidence type="ECO:0000313" key="5">
    <source>
        <dbReference type="Proteomes" id="UP000182715"/>
    </source>
</evidence>
<dbReference type="InterPro" id="IPR023801">
    <property type="entry name" value="His_deacetylse_dom"/>
</dbReference>
<organism evidence="4 5">
    <name type="scientific">Neisseria meningitidis serogroup B</name>
    <dbReference type="NCBI Taxonomy" id="491"/>
    <lineage>
        <taxon>Bacteria</taxon>
        <taxon>Pseudomonadati</taxon>
        <taxon>Pseudomonadota</taxon>
        <taxon>Betaproteobacteria</taxon>
        <taxon>Neisseriales</taxon>
        <taxon>Neisseriaceae</taxon>
        <taxon>Neisseria</taxon>
    </lineage>
</organism>
<dbReference type="GO" id="GO:0004407">
    <property type="term" value="F:histone deacetylase activity"/>
    <property type="evidence" value="ECO:0007669"/>
    <property type="project" value="TreeGrafter"/>
</dbReference>
<dbReference type="InterPro" id="IPR023696">
    <property type="entry name" value="Ureohydrolase_dom_sf"/>
</dbReference>
<dbReference type="InterPro" id="IPR000286">
    <property type="entry name" value="HDACs"/>
</dbReference>
<feature type="compositionally biased region" description="Polar residues" evidence="2">
    <location>
        <begin position="373"/>
        <end position="385"/>
    </location>
</feature>
<sequence>MPSVPTVYRSLPVHKPMSLTRLILKFYALLRLFLGKNARTAWISHPACAGHEPGANHPDSPDRILCIEQALRRAGIWQHLQTIEAEEISDTRLALVHSSKYLNRLESCQPQKGKIFRLDDDTAISTGSLSAARFAAGSAVQAVDMVMNRKAWHAFCAARPPGHHAGSGKAGGFCLLNNVAAGVMHAIAEYRLKRIAVIDFDVHYGDGTAEIFKDDPRILFFNLFETDLFPFPENNDMPDGGNMVHLPLPPGTGSRTFREAVRRQWLPRLAAFKPELVLLSAGFDAHRLDESGRLNLHEADFAWLTHKIIQTASGCPGKIVSVLEGGYTLEPLAQSAAEHIRVLAGLGKSDAATAYQKTLDPTKKRFAKPKTGQVRQPTQSDRYDI</sequence>
<dbReference type="PANTHER" id="PTHR10625:SF10">
    <property type="entry name" value="HISTONE DEACETYLASE HDAC1"/>
    <property type="match status" value="1"/>
</dbReference>